<gene>
    <name evidence="3" type="ORF">CR194_18060</name>
</gene>
<evidence type="ECO:0000313" key="3">
    <source>
        <dbReference type="EMBL" id="PYZ92096.1"/>
    </source>
</evidence>
<dbReference type="EMBL" id="PDOD01000005">
    <property type="protein sequence ID" value="PYZ92096.1"/>
    <property type="molecule type" value="Genomic_DNA"/>
</dbReference>
<accession>A0A323TB12</accession>
<evidence type="ECO:0000256" key="2">
    <source>
        <dbReference type="SAM" id="Phobius"/>
    </source>
</evidence>
<evidence type="ECO:0000256" key="1">
    <source>
        <dbReference type="SAM" id="MobiDB-lite"/>
    </source>
</evidence>
<evidence type="ECO:0008006" key="5">
    <source>
        <dbReference type="Google" id="ProtNLM"/>
    </source>
</evidence>
<keyword evidence="2" id="KW-0812">Transmembrane</keyword>
<dbReference type="OrthoDB" id="2965336at2"/>
<comment type="caution">
    <text evidence="3">The sequence shown here is derived from an EMBL/GenBank/DDBJ whole genome shotgun (WGS) entry which is preliminary data.</text>
</comment>
<keyword evidence="2" id="KW-1133">Transmembrane helix</keyword>
<organism evidence="3 4">
    <name type="scientific">Salipaludibacillus keqinensis</name>
    <dbReference type="NCBI Taxonomy" id="2045207"/>
    <lineage>
        <taxon>Bacteria</taxon>
        <taxon>Bacillati</taxon>
        <taxon>Bacillota</taxon>
        <taxon>Bacilli</taxon>
        <taxon>Bacillales</taxon>
        <taxon>Bacillaceae</taxon>
    </lineage>
</organism>
<sequence>MSDEKWDESKIEKTLTKLPPIKDKQSKDDLFKAIEKRSQQEAPTRYTPKQKRPWVFPAMAAAAAIFLIMLIVPPFFNNSTQFSSDDNSSMDMDTDVVDNAEFEEESNDAESEVSEVEENETSEIESYNNESDNDEVMTEDDSGNDSNNEVEADIGVNTEEELETETSEESQQQITYAESYYTAKSQTIDLGESVTEYVLIQVQESLDEKPMEEVLFTSIVESDPTSGQYLGDIQEVRVEGKEVILDFLEGHGLESLSSTESRILQDVFLELFPIYGFEKVTFMVEGEPGMMFGQEGEVETITLSELNRGYYVTSSSDNEEHYLVSARLAGEETRDESGTPLTFAQTVMRMTSPDVEAGWYESAIPSTVMITNVQIPGDTAEVYYTNSEDDGLVDEEKWFLFIEALKLTAEPFTLDSMQIINEETGDVLEIDLAREMDE</sequence>
<proteinExistence type="predicted"/>
<feature type="compositionally biased region" description="Acidic residues" evidence="1">
    <location>
        <begin position="131"/>
        <end position="168"/>
    </location>
</feature>
<keyword evidence="4" id="KW-1185">Reference proteome</keyword>
<dbReference type="RefSeq" id="WP_110611673.1">
    <property type="nucleotide sequence ID" value="NZ_PDOD01000005.1"/>
</dbReference>
<feature type="region of interest" description="Disordered" evidence="1">
    <location>
        <begin position="102"/>
        <end position="171"/>
    </location>
</feature>
<feature type="transmembrane region" description="Helical" evidence="2">
    <location>
        <begin position="54"/>
        <end position="76"/>
    </location>
</feature>
<reference evidence="3 4" key="1">
    <citation type="submission" date="2017-10" db="EMBL/GenBank/DDBJ databases">
        <title>Bacillus sp. nov., a halophilic bacterium isolated from a Keqin Lake.</title>
        <authorList>
            <person name="Wang H."/>
        </authorList>
    </citation>
    <scope>NUCLEOTIDE SEQUENCE [LARGE SCALE GENOMIC DNA]</scope>
    <source>
        <strain evidence="3 4">KQ-12</strain>
    </source>
</reference>
<evidence type="ECO:0000313" key="4">
    <source>
        <dbReference type="Proteomes" id="UP000248214"/>
    </source>
</evidence>
<name>A0A323TB12_9BACI</name>
<keyword evidence="2" id="KW-0472">Membrane</keyword>
<protein>
    <recommendedName>
        <fullName evidence="5">GerMN domain-containing protein</fullName>
    </recommendedName>
</protein>
<dbReference type="Proteomes" id="UP000248214">
    <property type="component" value="Unassembled WGS sequence"/>
</dbReference>
<dbReference type="AlphaFoldDB" id="A0A323TB12"/>
<feature type="compositionally biased region" description="Acidic residues" evidence="1">
    <location>
        <begin position="102"/>
        <end position="123"/>
    </location>
</feature>